<dbReference type="EMBL" id="BPWL01000007">
    <property type="protein sequence ID" value="GJJ11769.1"/>
    <property type="molecule type" value="Genomic_DNA"/>
</dbReference>
<proteinExistence type="predicted"/>
<evidence type="ECO:0000313" key="2">
    <source>
        <dbReference type="Proteomes" id="UP001050691"/>
    </source>
</evidence>
<accession>A0AAV5AGF8</accession>
<dbReference type="Proteomes" id="UP001050691">
    <property type="component" value="Unassembled WGS sequence"/>
</dbReference>
<keyword evidence="2" id="KW-1185">Reference proteome</keyword>
<comment type="caution">
    <text evidence="1">The sequence shown here is derived from an EMBL/GenBank/DDBJ whole genome shotgun (WGS) entry which is preliminary data.</text>
</comment>
<organism evidence="1 2">
    <name type="scientific">Clathrus columnatus</name>
    <dbReference type="NCBI Taxonomy" id="1419009"/>
    <lineage>
        <taxon>Eukaryota</taxon>
        <taxon>Fungi</taxon>
        <taxon>Dikarya</taxon>
        <taxon>Basidiomycota</taxon>
        <taxon>Agaricomycotina</taxon>
        <taxon>Agaricomycetes</taxon>
        <taxon>Phallomycetidae</taxon>
        <taxon>Phallales</taxon>
        <taxon>Clathraceae</taxon>
        <taxon>Clathrus</taxon>
    </lineage>
</organism>
<reference evidence="1" key="1">
    <citation type="submission" date="2021-10" db="EMBL/GenBank/DDBJ databases">
        <title>De novo Genome Assembly of Clathrus columnatus (Basidiomycota, Fungi) Using Illumina and Nanopore Sequence Data.</title>
        <authorList>
            <person name="Ogiso-Tanaka E."/>
            <person name="Itagaki H."/>
            <person name="Hosoya T."/>
            <person name="Hosaka K."/>
        </authorList>
    </citation>
    <scope>NUCLEOTIDE SEQUENCE</scope>
    <source>
        <strain evidence="1">MO-923</strain>
    </source>
</reference>
<dbReference type="AlphaFoldDB" id="A0AAV5AGF8"/>
<sequence>MLYELSTVKIFEIGKDVAIKIVRAQENMNRAGLKGVQMLNKVSQAHPGDEKPAACLGAYLRTSRPSMHRV</sequence>
<name>A0AAV5AGF8_9AGAM</name>
<gene>
    <name evidence="1" type="ORF">Clacol_006007</name>
</gene>
<evidence type="ECO:0000313" key="1">
    <source>
        <dbReference type="EMBL" id="GJJ11769.1"/>
    </source>
</evidence>
<dbReference type="Gene3D" id="3.30.200.20">
    <property type="entry name" value="Phosphorylase Kinase, domain 1"/>
    <property type="match status" value="1"/>
</dbReference>
<protein>
    <submittedName>
        <fullName evidence="1">Uncharacterized protein</fullName>
    </submittedName>
</protein>